<evidence type="ECO:0000256" key="18">
    <source>
        <dbReference type="PIRSR" id="PIRSR606309-2"/>
    </source>
</evidence>
<dbReference type="SMART" id="SM00479">
    <property type="entry name" value="EXOIII"/>
    <property type="match status" value="1"/>
</dbReference>
<comment type="cofactor">
    <cofactor evidence="19">
        <name>Mg(2+)</name>
        <dbReference type="ChEBI" id="CHEBI:18420"/>
    </cofactor>
    <cofactor evidence="19">
        <name>Mn(2+)</name>
        <dbReference type="ChEBI" id="CHEBI:29035"/>
    </cofactor>
    <text evidence="19">Binds 2 divalent metal cations. Magnesium or manganese.</text>
</comment>
<evidence type="ECO:0000256" key="17">
    <source>
        <dbReference type="PIRSR" id="PIRSR606309-1"/>
    </source>
</evidence>
<evidence type="ECO:0000256" key="11">
    <source>
        <dbReference type="ARBA" id="ARBA00022842"/>
    </source>
</evidence>
<dbReference type="NCBIfam" id="NF004316">
    <property type="entry name" value="PRK05711.1"/>
    <property type="match status" value="1"/>
</dbReference>
<evidence type="ECO:0000256" key="10">
    <source>
        <dbReference type="ARBA" id="ARBA00022839"/>
    </source>
</evidence>
<sequence>MGKQIMGMFNQGSAMPPADGLQYVFDTETTGLHPSQGHRVVEIGIVEILDLLPTGREYHQYFNPQRNMPKEAEDVHGLNDQFLRDKPLFGDCYEEILEFVGSHPLVAHNAKFDERFLNAELRRVGRGPLQNRIVDTFEIARKKFPAGTRVTLDALCKKFNVSLASRSLHGALIDSHLLAKVYLHLHGGLERKLDLGTTTTKVEVPQQHENTRPVRPSRVLGVPSACELEAHNSFIRGMKNAIWNKA</sequence>
<evidence type="ECO:0000256" key="8">
    <source>
        <dbReference type="ARBA" id="ARBA00022723"/>
    </source>
</evidence>
<evidence type="ECO:0000256" key="16">
    <source>
        <dbReference type="ARBA" id="ARBA00049244"/>
    </source>
</evidence>
<dbReference type="SUPFAM" id="SSF53098">
    <property type="entry name" value="Ribonuclease H-like"/>
    <property type="match status" value="1"/>
</dbReference>
<keyword evidence="12 20" id="KW-0239">DNA-directed DNA polymerase</keyword>
<keyword evidence="6 20" id="KW-0235">DNA replication</keyword>
<keyword evidence="4 20" id="KW-0808">Transferase</keyword>
<evidence type="ECO:0000256" key="6">
    <source>
        <dbReference type="ARBA" id="ARBA00022705"/>
    </source>
</evidence>
<dbReference type="GO" id="GO:0045004">
    <property type="term" value="P:DNA replication proofreading"/>
    <property type="evidence" value="ECO:0007669"/>
    <property type="project" value="TreeGrafter"/>
</dbReference>
<feature type="active site" description="Proton acceptor" evidence="17">
    <location>
        <position position="169"/>
    </location>
</feature>
<feature type="binding site" evidence="19">
    <location>
        <position position="28"/>
    </location>
    <ligand>
        <name>a divalent metal cation</name>
        <dbReference type="ChEBI" id="CHEBI:60240"/>
        <label>1</label>
        <note>catalytic</note>
    </ligand>
</feature>
<evidence type="ECO:0000256" key="7">
    <source>
        <dbReference type="ARBA" id="ARBA00022722"/>
    </source>
</evidence>
<evidence type="ECO:0000256" key="9">
    <source>
        <dbReference type="ARBA" id="ARBA00022801"/>
    </source>
</evidence>
<keyword evidence="23" id="KW-1185">Reference proteome</keyword>
<feature type="binding site" evidence="18">
    <location>
        <position position="71"/>
    </location>
    <ligand>
        <name>substrate</name>
    </ligand>
</feature>
<dbReference type="GO" id="GO:0046872">
    <property type="term" value="F:metal ion binding"/>
    <property type="evidence" value="ECO:0007669"/>
    <property type="project" value="UniProtKB-KW"/>
</dbReference>
<dbReference type="EC" id="2.7.7.7" evidence="2 20"/>
<keyword evidence="9 20" id="KW-0378">Hydrolase</keyword>
<comment type="caution">
    <text evidence="22">The sequence shown here is derived from an EMBL/GenBank/DDBJ whole genome shotgun (WGS) entry which is preliminary data.</text>
</comment>
<comment type="catalytic activity">
    <reaction evidence="16 20">
        <text>DNA(n) + a 2'-deoxyribonucleoside 5'-triphosphate = DNA(n+1) + diphosphate</text>
        <dbReference type="Rhea" id="RHEA:22508"/>
        <dbReference type="Rhea" id="RHEA-COMP:17339"/>
        <dbReference type="Rhea" id="RHEA-COMP:17340"/>
        <dbReference type="ChEBI" id="CHEBI:33019"/>
        <dbReference type="ChEBI" id="CHEBI:61560"/>
        <dbReference type="ChEBI" id="CHEBI:173112"/>
        <dbReference type="EC" id="2.7.7.7"/>
    </reaction>
</comment>
<name>A0A367UHP4_9PROT</name>
<dbReference type="NCBIfam" id="TIGR01406">
    <property type="entry name" value="dnaQ_proteo"/>
    <property type="match status" value="1"/>
</dbReference>
<dbReference type="GO" id="GO:0003887">
    <property type="term" value="F:DNA-directed DNA polymerase activity"/>
    <property type="evidence" value="ECO:0007669"/>
    <property type="project" value="UniProtKB-KW"/>
</dbReference>
<feature type="binding site" evidence="18">
    <location>
        <position position="76"/>
    </location>
    <ligand>
        <name>substrate</name>
    </ligand>
</feature>
<dbReference type="CDD" id="cd06131">
    <property type="entry name" value="DNA_pol_III_epsilon_Ecoli_like"/>
    <property type="match status" value="1"/>
</dbReference>
<evidence type="ECO:0000256" key="1">
    <source>
        <dbReference type="ARBA" id="ARBA00001936"/>
    </source>
</evidence>
<evidence type="ECO:0000313" key="22">
    <source>
        <dbReference type="EMBL" id="RCK07835.1"/>
    </source>
</evidence>
<protein>
    <recommendedName>
        <fullName evidence="3 20">DNA polymerase III subunit epsilon</fullName>
        <ecNumber evidence="2 20">2.7.7.7</ecNumber>
    </recommendedName>
</protein>
<dbReference type="InterPro" id="IPR006309">
    <property type="entry name" value="DnaQ_proteo"/>
</dbReference>
<dbReference type="InterPro" id="IPR012337">
    <property type="entry name" value="RNaseH-like_sf"/>
</dbReference>
<evidence type="ECO:0000256" key="12">
    <source>
        <dbReference type="ARBA" id="ARBA00022932"/>
    </source>
</evidence>
<keyword evidence="13 19" id="KW-0464">Manganese</keyword>
<evidence type="ECO:0000313" key="23">
    <source>
        <dbReference type="Proteomes" id="UP000252419"/>
    </source>
</evidence>
<evidence type="ECO:0000256" key="14">
    <source>
        <dbReference type="ARBA" id="ARBA00025483"/>
    </source>
</evidence>
<evidence type="ECO:0000256" key="20">
    <source>
        <dbReference type="RuleBase" id="RU364087"/>
    </source>
</evidence>
<feature type="binding site" evidence="19">
    <location>
        <position position="26"/>
    </location>
    <ligand>
        <name>a divalent metal cation</name>
        <dbReference type="ChEBI" id="CHEBI:60240"/>
        <label>1</label>
        <note>catalytic</note>
    </ligand>
</feature>
<feature type="binding site" evidence="18">
    <location>
        <position position="174"/>
    </location>
    <ligand>
        <name>substrate</name>
    </ligand>
</feature>
<feature type="binding site" evidence="18">
    <location>
        <position position="26"/>
    </location>
    <ligand>
        <name>substrate</name>
    </ligand>
</feature>
<reference evidence="22 23" key="1">
    <citation type="submission" date="2014-07" db="EMBL/GenBank/DDBJ databases">
        <title>Draft genome sequence of Thalassospira xianhensis P-4 (MCCC 1A02616).</title>
        <authorList>
            <person name="Lai Q."/>
            <person name="Shao Z."/>
        </authorList>
    </citation>
    <scope>NUCLEOTIDE SEQUENCE [LARGE SCALE GENOMIC DNA]</scope>
    <source>
        <strain evidence="22 23">MCCC 1A02616</strain>
    </source>
</reference>
<dbReference type="InterPro" id="IPR013520">
    <property type="entry name" value="Ribonucl_H"/>
</dbReference>
<keyword evidence="11 19" id="KW-0460">Magnesium</keyword>
<dbReference type="GO" id="GO:0005829">
    <property type="term" value="C:cytosol"/>
    <property type="evidence" value="ECO:0007669"/>
    <property type="project" value="TreeGrafter"/>
</dbReference>
<keyword evidence="10 20" id="KW-0269">Exonuclease</keyword>
<dbReference type="GO" id="GO:0003677">
    <property type="term" value="F:DNA binding"/>
    <property type="evidence" value="ECO:0007669"/>
    <property type="project" value="InterPro"/>
</dbReference>
<proteinExistence type="predicted"/>
<accession>A0A367UHP4</accession>
<organism evidence="22 23">
    <name type="scientific">Thalassospira xianhensis MCCC 1A02616</name>
    <dbReference type="NCBI Taxonomy" id="1177929"/>
    <lineage>
        <taxon>Bacteria</taxon>
        <taxon>Pseudomonadati</taxon>
        <taxon>Pseudomonadota</taxon>
        <taxon>Alphaproteobacteria</taxon>
        <taxon>Rhodospirillales</taxon>
        <taxon>Thalassospiraceae</taxon>
        <taxon>Thalassospira</taxon>
    </lineage>
</organism>
<keyword evidence="7 20" id="KW-0540">Nuclease</keyword>
<dbReference type="InterPro" id="IPR036397">
    <property type="entry name" value="RNaseH_sf"/>
</dbReference>
<keyword evidence="5 20" id="KW-0548">Nucleotidyltransferase</keyword>
<dbReference type="NCBIfam" id="TIGR00573">
    <property type="entry name" value="dnaq"/>
    <property type="match status" value="1"/>
</dbReference>
<dbReference type="Gene3D" id="3.30.420.10">
    <property type="entry name" value="Ribonuclease H-like superfamily/Ribonuclease H"/>
    <property type="match status" value="1"/>
</dbReference>
<evidence type="ECO:0000256" key="3">
    <source>
        <dbReference type="ARBA" id="ARBA00020352"/>
    </source>
</evidence>
<dbReference type="PANTHER" id="PTHR30231:SF41">
    <property type="entry name" value="DNA POLYMERASE III SUBUNIT EPSILON"/>
    <property type="match status" value="1"/>
</dbReference>
<gene>
    <name evidence="20" type="primary">dnaQ</name>
    <name evidence="22" type="ORF">TH5_02065</name>
</gene>
<feature type="binding site" evidence="18">
    <location>
        <position position="28"/>
    </location>
    <ligand>
        <name>substrate</name>
    </ligand>
</feature>
<evidence type="ECO:0000256" key="4">
    <source>
        <dbReference type="ARBA" id="ARBA00022679"/>
    </source>
</evidence>
<dbReference type="FunFam" id="3.30.420.10:FF:000012">
    <property type="entry name" value="DNA polymerase III subunit epsilon"/>
    <property type="match status" value="1"/>
</dbReference>
<comment type="cofactor">
    <cofactor evidence="1 20">
        <name>Mn(2+)</name>
        <dbReference type="ChEBI" id="CHEBI:29035"/>
    </cofactor>
</comment>
<feature type="binding site" evidence="19">
    <location>
        <position position="174"/>
    </location>
    <ligand>
        <name>a divalent metal cation</name>
        <dbReference type="ChEBI" id="CHEBI:60240"/>
        <label>1</label>
        <note>catalytic</note>
    </ligand>
</feature>
<feature type="domain" description="Exonuclease" evidence="21">
    <location>
        <begin position="21"/>
        <end position="191"/>
    </location>
</feature>
<dbReference type="AlphaFoldDB" id="A0A367UHP4"/>
<dbReference type="Pfam" id="PF00929">
    <property type="entry name" value="RNase_T"/>
    <property type="match status" value="1"/>
</dbReference>
<dbReference type="InterPro" id="IPR006054">
    <property type="entry name" value="DnaQ"/>
</dbReference>
<dbReference type="EMBL" id="JPWA01000001">
    <property type="protein sequence ID" value="RCK07835.1"/>
    <property type="molecule type" value="Genomic_DNA"/>
</dbReference>
<evidence type="ECO:0000256" key="13">
    <source>
        <dbReference type="ARBA" id="ARBA00023211"/>
    </source>
</evidence>
<dbReference type="PANTHER" id="PTHR30231">
    <property type="entry name" value="DNA POLYMERASE III SUBUNIT EPSILON"/>
    <property type="match status" value="1"/>
</dbReference>
<keyword evidence="8 19" id="KW-0479">Metal-binding</keyword>
<evidence type="ECO:0000256" key="15">
    <source>
        <dbReference type="ARBA" id="ARBA00026073"/>
    </source>
</evidence>
<evidence type="ECO:0000256" key="5">
    <source>
        <dbReference type="ARBA" id="ARBA00022695"/>
    </source>
</evidence>
<comment type="subunit">
    <text evidence="15 20">DNA polymerase III contains a core (composed of alpha, epsilon and theta chains) that associates with a tau subunit. This core dimerizes to form the POLIII' complex. PolIII' associates with the gamma complex (composed of gamma, delta, delta', psi and chi chains) and with the beta chain to form the complete DNA polymerase III complex.</text>
</comment>
<dbReference type="Proteomes" id="UP000252419">
    <property type="component" value="Unassembled WGS sequence"/>
</dbReference>
<dbReference type="GO" id="GO:0008408">
    <property type="term" value="F:3'-5' exonuclease activity"/>
    <property type="evidence" value="ECO:0007669"/>
    <property type="project" value="TreeGrafter"/>
</dbReference>
<comment type="function">
    <text evidence="14 20">DNA polymerase III is a complex, multichain enzyme responsible for most of the replicative synthesis in bacteria. The epsilon subunit contain the editing function and is a proofreading 3'-5' exonuclease.</text>
</comment>
<evidence type="ECO:0000259" key="21">
    <source>
        <dbReference type="SMART" id="SM00479"/>
    </source>
</evidence>
<evidence type="ECO:0000256" key="19">
    <source>
        <dbReference type="PIRSR" id="PIRSR606309-3"/>
    </source>
</evidence>
<evidence type="ECO:0000256" key="2">
    <source>
        <dbReference type="ARBA" id="ARBA00012417"/>
    </source>
</evidence>